<feature type="domain" description="SAP" evidence="3">
    <location>
        <begin position="22"/>
        <end position="56"/>
    </location>
</feature>
<feature type="region of interest" description="Disordered" evidence="1">
    <location>
        <begin position="56"/>
        <end position="82"/>
    </location>
</feature>
<keyword evidence="2" id="KW-0472">Membrane</keyword>
<evidence type="ECO:0000313" key="4">
    <source>
        <dbReference type="EMBL" id="CAG6646193.1"/>
    </source>
</evidence>
<sequence>MVGKHQSHSGTKSPSSPHGIAYDQWTKDQLKSELKRRGMKCSGNKKELVRRLVDLSSMGGGSSKQSSRPGIVQVESSRSNVAVPESYREPKLFEGLIEAGTKRRTSSYPESNGGGYPTTTNGKASSVSTSLKAQWKQERENLVLWRHPIVVLHYFIRETVCLSSIVLQRVNNYRLSVGLSLLFILSLYISTYVNGPHQAVVLWLEKRALWCLYWTGLGVLSSVGLGTGFHTFLLYLGPHIAKVSMAAYECGTLAFPEPPYPDEILCPDTESLAGSVAADWAPSLWSIMLKVKLEAMMWGAGTALGELPPYFLSRAARLSLLDPDDVDDLVELEELHKKQQNPETMTLVDKMKLKIETLVNKVGFFGILACASIPNPLFDLAGITCGHFLIPFWTFFGATLIGKAVIKMSIQVIVVIVAFNETLINRVLAFLKLVPLVGSLLVESVTNLWQRQKHKLHHKQVDTSSPNILASLIEYAVILLVLFFLISIVNAMAQAYHKRIHSAKVKK</sequence>
<evidence type="ECO:0000256" key="2">
    <source>
        <dbReference type="SAM" id="Phobius"/>
    </source>
</evidence>
<evidence type="ECO:0000256" key="1">
    <source>
        <dbReference type="SAM" id="MobiDB-lite"/>
    </source>
</evidence>
<dbReference type="SUPFAM" id="SSF68906">
    <property type="entry name" value="SAP domain"/>
    <property type="match status" value="1"/>
</dbReference>
<evidence type="ECO:0000259" key="3">
    <source>
        <dbReference type="PROSITE" id="PS50800"/>
    </source>
</evidence>
<dbReference type="InterPro" id="IPR036361">
    <property type="entry name" value="SAP_dom_sf"/>
</dbReference>
<dbReference type="Pfam" id="PF02037">
    <property type="entry name" value="SAP"/>
    <property type="match status" value="1"/>
</dbReference>
<proteinExistence type="predicted"/>
<feature type="region of interest" description="Disordered" evidence="1">
    <location>
        <begin position="103"/>
        <end position="125"/>
    </location>
</feature>
<dbReference type="PROSITE" id="PS50800">
    <property type="entry name" value="SAP"/>
    <property type="match status" value="1"/>
</dbReference>
<organism evidence="4">
    <name type="scientific">Cacopsylla melanoneura</name>
    <dbReference type="NCBI Taxonomy" id="428564"/>
    <lineage>
        <taxon>Eukaryota</taxon>
        <taxon>Metazoa</taxon>
        <taxon>Ecdysozoa</taxon>
        <taxon>Arthropoda</taxon>
        <taxon>Hexapoda</taxon>
        <taxon>Insecta</taxon>
        <taxon>Pterygota</taxon>
        <taxon>Neoptera</taxon>
        <taxon>Paraneoptera</taxon>
        <taxon>Hemiptera</taxon>
        <taxon>Sternorrhyncha</taxon>
        <taxon>Psylloidea</taxon>
        <taxon>Psyllidae</taxon>
        <taxon>Psyllinae</taxon>
        <taxon>Cacopsylla</taxon>
    </lineage>
</organism>
<keyword evidence="2" id="KW-0812">Transmembrane</keyword>
<dbReference type="AlphaFoldDB" id="A0A8D8R7Z8"/>
<feature type="region of interest" description="Disordered" evidence="1">
    <location>
        <begin position="1"/>
        <end position="24"/>
    </location>
</feature>
<accession>A0A8D8R7Z8</accession>
<feature type="transmembrane region" description="Helical" evidence="2">
    <location>
        <begin position="173"/>
        <end position="193"/>
    </location>
</feature>
<feature type="transmembrane region" description="Helical" evidence="2">
    <location>
        <begin position="469"/>
        <end position="493"/>
    </location>
</feature>
<feature type="transmembrane region" description="Helical" evidence="2">
    <location>
        <begin position="213"/>
        <end position="236"/>
    </location>
</feature>
<dbReference type="InterPro" id="IPR003034">
    <property type="entry name" value="SAP_dom"/>
</dbReference>
<dbReference type="SMART" id="SM00513">
    <property type="entry name" value="SAP"/>
    <property type="match status" value="1"/>
</dbReference>
<protein>
    <submittedName>
        <fullName evidence="4">Vacuole membrane protein 1</fullName>
    </submittedName>
</protein>
<feature type="transmembrane region" description="Helical" evidence="2">
    <location>
        <begin position="390"/>
        <end position="417"/>
    </location>
</feature>
<keyword evidence="2" id="KW-1133">Transmembrane helix</keyword>
<reference evidence="4" key="1">
    <citation type="submission" date="2021-05" db="EMBL/GenBank/DDBJ databases">
        <authorList>
            <person name="Alioto T."/>
            <person name="Alioto T."/>
            <person name="Gomez Garrido J."/>
        </authorList>
    </citation>
    <scope>NUCLEOTIDE SEQUENCE</scope>
</reference>
<dbReference type="EMBL" id="HBUF01140559">
    <property type="protein sequence ID" value="CAG6646193.1"/>
    <property type="molecule type" value="Transcribed_RNA"/>
</dbReference>
<name>A0A8D8R7Z8_9HEMI</name>
<feature type="transmembrane region" description="Helical" evidence="2">
    <location>
        <begin position="429"/>
        <end position="449"/>
    </location>
</feature>
<feature type="transmembrane region" description="Helical" evidence="2">
    <location>
        <begin position="358"/>
        <end position="378"/>
    </location>
</feature>
<dbReference type="Gene3D" id="1.10.720.30">
    <property type="entry name" value="SAP domain"/>
    <property type="match status" value="1"/>
</dbReference>